<feature type="region of interest" description="Disordered" evidence="6">
    <location>
        <begin position="997"/>
        <end position="1056"/>
    </location>
</feature>
<feature type="domain" description="Gamma tubulin complex component protein N-terminal" evidence="8">
    <location>
        <begin position="366"/>
        <end position="693"/>
    </location>
</feature>
<dbReference type="GO" id="GO:0051011">
    <property type="term" value="F:microtubule minus-end binding"/>
    <property type="evidence" value="ECO:0007669"/>
    <property type="project" value="TreeGrafter"/>
</dbReference>
<feature type="compositionally biased region" description="Basic residues" evidence="6">
    <location>
        <begin position="1004"/>
        <end position="1017"/>
    </location>
</feature>
<dbReference type="PANTHER" id="PTHR19302:SF33">
    <property type="entry name" value="GAMMA-TUBULIN COMPLEX COMPONENT 5"/>
    <property type="match status" value="1"/>
</dbReference>
<dbReference type="InterPro" id="IPR007259">
    <property type="entry name" value="GCP"/>
</dbReference>
<protein>
    <recommendedName>
        <fullName evidence="11">Spindle pole body component</fullName>
    </recommendedName>
</protein>
<dbReference type="GO" id="GO:0000930">
    <property type="term" value="C:gamma-tubulin complex"/>
    <property type="evidence" value="ECO:0007669"/>
    <property type="project" value="UniProtKB-ARBA"/>
</dbReference>
<dbReference type="Gene3D" id="1.20.120.1900">
    <property type="entry name" value="Gamma-tubulin complex, C-terminal domain"/>
    <property type="match status" value="1"/>
</dbReference>
<evidence type="ECO:0000313" key="9">
    <source>
        <dbReference type="EMBL" id="KZP07358.1"/>
    </source>
</evidence>
<comment type="similarity">
    <text evidence="2">Belongs to the TUBGCP family.</text>
</comment>
<dbReference type="InterPro" id="IPR041470">
    <property type="entry name" value="GCP_N"/>
</dbReference>
<sequence>MRASNSEPTRRPASSASQRPSSAVSLRPPSSLSQRPSTSLSVRPTSRISNRPSSRLSIRPGTSQRQSPRIGPLSQALVTQVTGLVPDGDEEKNFETAVDFVTKNLVEFKAKGGVSQDMAAVDRVFRGWVPFIYYSQHLFIYEKLSHVQKARINSHDDLADALQKACAQVKGEFTQSHLDELDREIKSSHLPDHLQLLILLSAPATLSTHTYASLFLDRLANPPKPVGTLTWAEILADEPFEGEHWDIQSFGSTPSLSPFGSEDEAGDEDSAVTSSIIDSDDAVDVPAVPTRNEDDQKKRTYEYRNDVEMLQKRQYWREDHVDTVGMLARTRQFNLGDVSTLGPGFQRALGDRGLDNDKYINESDAVREVLMALQGRKNIMMTLSESSADWTTGSFASTSTTPRLVHLTLSSQASIISSFAATSTILNRLRVFVSIIYARASEAPFEQAHTRMIHGHRRRQSTRTLEAFADAVDENIRAFDTWCAGREEQICRAQAGMCKGPLVVSLLGLEKAVRDEFADSFTVIFDVLQAAPDVMSGNTSISPAASTARLLDTLFNAVQQRLSMVDMVTSDSLMRVFVTAAEPVWGMVVRWLEQGMPIREVSGVGVAELDDEFFVEDNELPLVDPDFWEQGYVLREGTPVDADVSLLEGPKSVPVFLAHVAVDILASGKSTGLLRALGIPPHSDDVFVNRTFRDLLSTHITRVSVSKDESVTSTTLSTDVLSRLVFEELSPHCEATGVLLKNILVDDCDMWRHLTAIENLYLMRRGDAMSHFIDLIFSKMDLQQPWHDFHFLNSAFSDILEAGNNKWIEGLLVRFSYRGAKGVSNINRTIKGIEGLLVEYAVPFPLTYLFGPKALQAYGSIFVFLLQIRRAKSVLERILVRGDIISSHQHLGGELKVFYAMRSKLSWFINTLLNFLTTYVLHTEVIKFHERFRKATSLDEMIQIHDDHLLKIQSRCLLLQNTSALHRAILSVLDMCLHFSEYFVTFAGDTTTHDISISRQSTGVRRHRSRRQRKQRHNTIGFSRPEPMSDESDTDDAEEYAGRDANAPEPSFSLGASASVGDDAYDSFARLDKMASELDGLVRFIRRGTESLAGGVGEAAPAFEVLAFALEDWDS</sequence>
<accession>A0A167XM05</accession>
<dbReference type="GO" id="GO:0000922">
    <property type="term" value="C:spindle pole"/>
    <property type="evidence" value="ECO:0007669"/>
    <property type="project" value="InterPro"/>
</dbReference>
<evidence type="ECO:0000313" key="10">
    <source>
        <dbReference type="Proteomes" id="UP000076532"/>
    </source>
</evidence>
<organism evidence="9 10">
    <name type="scientific">Athelia psychrophila</name>
    <dbReference type="NCBI Taxonomy" id="1759441"/>
    <lineage>
        <taxon>Eukaryota</taxon>
        <taxon>Fungi</taxon>
        <taxon>Dikarya</taxon>
        <taxon>Basidiomycota</taxon>
        <taxon>Agaricomycotina</taxon>
        <taxon>Agaricomycetes</taxon>
        <taxon>Agaricomycetidae</taxon>
        <taxon>Atheliales</taxon>
        <taxon>Atheliaceae</taxon>
        <taxon>Athelia</taxon>
    </lineage>
</organism>
<dbReference type="STRING" id="436010.A0A167XM05"/>
<dbReference type="Proteomes" id="UP000076532">
    <property type="component" value="Unassembled WGS sequence"/>
</dbReference>
<keyword evidence="4" id="KW-0493">Microtubule</keyword>
<dbReference type="Pfam" id="PF04130">
    <property type="entry name" value="GCP_C_terminal"/>
    <property type="match status" value="1"/>
</dbReference>
<dbReference type="GO" id="GO:0005874">
    <property type="term" value="C:microtubule"/>
    <property type="evidence" value="ECO:0007669"/>
    <property type="project" value="UniProtKB-KW"/>
</dbReference>
<dbReference type="GO" id="GO:0051225">
    <property type="term" value="P:spindle assembly"/>
    <property type="evidence" value="ECO:0007669"/>
    <property type="project" value="TreeGrafter"/>
</dbReference>
<feature type="region of interest" description="Disordered" evidence="6">
    <location>
        <begin position="1"/>
        <end position="73"/>
    </location>
</feature>
<feature type="compositionally biased region" description="Acidic residues" evidence="6">
    <location>
        <begin position="261"/>
        <end position="270"/>
    </location>
</feature>
<feature type="domain" description="Gamma tubulin complex component C-terminal" evidence="7">
    <location>
        <begin position="752"/>
        <end position="993"/>
    </location>
</feature>
<dbReference type="OrthoDB" id="66546at2759"/>
<feature type="compositionally biased region" description="Acidic residues" evidence="6">
    <location>
        <begin position="1028"/>
        <end position="1039"/>
    </location>
</feature>
<evidence type="ECO:0000259" key="7">
    <source>
        <dbReference type="Pfam" id="PF04130"/>
    </source>
</evidence>
<evidence type="ECO:0008006" key="11">
    <source>
        <dbReference type="Google" id="ProtNLM"/>
    </source>
</evidence>
<dbReference type="PANTHER" id="PTHR19302">
    <property type="entry name" value="GAMMA TUBULIN COMPLEX PROTEIN"/>
    <property type="match status" value="1"/>
</dbReference>
<gene>
    <name evidence="9" type="ORF">FIBSPDRAFT_965731</name>
</gene>
<reference evidence="9 10" key="1">
    <citation type="journal article" date="2016" name="Mol. Biol. Evol.">
        <title>Comparative Genomics of Early-Diverging Mushroom-Forming Fungi Provides Insights into the Origins of Lignocellulose Decay Capabilities.</title>
        <authorList>
            <person name="Nagy L.G."/>
            <person name="Riley R."/>
            <person name="Tritt A."/>
            <person name="Adam C."/>
            <person name="Daum C."/>
            <person name="Floudas D."/>
            <person name="Sun H."/>
            <person name="Yadav J.S."/>
            <person name="Pangilinan J."/>
            <person name="Larsson K.H."/>
            <person name="Matsuura K."/>
            <person name="Barry K."/>
            <person name="Labutti K."/>
            <person name="Kuo R."/>
            <person name="Ohm R.A."/>
            <person name="Bhattacharya S.S."/>
            <person name="Shirouzu T."/>
            <person name="Yoshinaga Y."/>
            <person name="Martin F.M."/>
            <person name="Grigoriev I.V."/>
            <person name="Hibbett D.S."/>
        </authorList>
    </citation>
    <scope>NUCLEOTIDE SEQUENCE [LARGE SCALE GENOMIC DNA]</scope>
    <source>
        <strain evidence="9 10">CBS 109695</strain>
    </source>
</reference>
<dbReference type="Pfam" id="PF17681">
    <property type="entry name" value="GCP_N_terminal"/>
    <property type="match status" value="1"/>
</dbReference>
<feature type="compositionally biased region" description="Polar residues" evidence="6">
    <location>
        <begin position="42"/>
        <end position="67"/>
    </location>
</feature>
<dbReference type="InterPro" id="IPR059169">
    <property type="entry name" value="GCP5_N_ext"/>
</dbReference>
<feature type="compositionally biased region" description="Low complexity" evidence="6">
    <location>
        <begin position="11"/>
        <end position="41"/>
    </location>
</feature>
<keyword evidence="3" id="KW-0963">Cytoplasm</keyword>
<keyword evidence="5" id="KW-0206">Cytoskeleton</keyword>
<dbReference type="GO" id="GO:0000278">
    <property type="term" value="P:mitotic cell cycle"/>
    <property type="evidence" value="ECO:0007669"/>
    <property type="project" value="TreeGrafter"/>
</dbReference>
<evidence type="ECO:0000256" key="3">
    <source>
        <dbReference type="ARBA" id="ARBA00022490"/>
    </source>
</evidence>
<proteinExistence type="inferred from homology"/>
<comment type="subcellular location">
    <subcellularLocation>
        <location evidence="1">Cytoplasm</location>
        <location evidence="1">Cytoskeleton</location>
    </subcellularLocation>
</comment>
<dbReference type="GO" id="GO:0051321">
    <property type="term" value="P:meiotic cell cycle"/>
    <property type="evidence" value="ECO:0007669"/>
    <property type="project" value="TreeGrafter"/>
</dbReference>
<dbReference type="GO" id="GO:0031122">
    <property type="term" value="P:cytoplasmic microtubule organization"/>
    <property type="evidence" value="ECO:0007669"/>
    <property type="project" value="TreeGrafter"/>
</dbReference>
<evidence type="ECO:0000259" key="8">
    <source>
        <dbReference type="Pfam" id="PF17681"/>
    </source>
</evidence>
<feature type="region of interest" description="Disordered" evidence="6">
    <location>
        <begin position="251"/>
        <end position="278"/>
    </location>
</feature>
<dbReference type="GO" id="GO:0043015">
    <property type="term" value="F:gamma-tubulin binding"/>
    <property type="evidence" value="ECO:0007669"/>
    <property type="project" value="InterPro"/>
</dbReference>
<dbReference type="EMBL" id="KV417754">
    <property type="protein sequence ID" value="KZP07358.1"/>
    <property type="molecule type" value="Genomic_DNA"/>
</dbReference>
<dbReference type="AlphaFoldDB" id="A0A167XM05"/>
<keyword evidence="10" id="KW-1185">Reference proteome</keyword>
<dbReference type="InterPro" id="IPR042241">
    <property type="entry name" value="GCP_C_sf"/>
</dbReference>
<dbReference type="CDD" id="cd22572">
    <property type="entry name" value="GCP5_NTD"/>
    <property type="match status" value="1"/>
</dbReference>
<evidence type="ECO:0000256" key="1">
    <source>
        <dbReference type="ARBA" id="ARBA00004245"/>
    </source>
</evidence>
<evidence type="ECO:0000256" key="6">
    <source>
        <dbReference type="SAM" id="MobiDB-lite"/>
    </source>
</evidence>
<dbReference type="GO" id="GO:0005816">
    <property type="term" value="C:spindle pole body"/>
    <property type="evidence" value="ECO:0007669"/>
    <property type="project" value="UniProtKB-ARBA"/>
</dbReference>
<dbReference type="GO" id="GO:0007020">
    <property type="term" value="P:microtubule nucleation"/>
    <property type="evidence" value="ECO:0007669"/>
    <property type="project" value="InterPro"/>
</dbReference>
<name>A0A167XM05_9AGAM</name>
<dbReference type="InterPro" id="IPR040457">
    <property type="entry name" value="GCP_C"/>
</dbReference>
<evidence type="ECO:0000256" key="4">
    <source>
        <dbReference type="ARBA" id="ARBA00022701"/>
    </source>
</evidence>
<evidence type="ECO:0000256" key="2">
    <source>
        <dbReference type="ARBA" id="ARBA00010337"/>
    </source>
</evidence>
<evidence type="ECO:0000256" key="5">
    <source>
        <dbReference type="ARBA" id="ARBA00023212"/>
    </source>
</evidence>